<proteinExistence type="predicted"/>
<evidence type="ECO:0000256" key="1">
    <source>
        <dbReference type="SAM" id="MobiDB-lite"/>
    </source>
</evidence>
<feature type="compositionally biased region" description="Basic residues" evidence="1">
    <location>
        <begin position="170"/>
        <end position="181"/>
    </location>
</feature>
<name>A0A182W3B4_9DIPT</name>
<dbReference type="VEuPathDB" id="VectorBase:AMIN004825"/>
<accession>A0A182W3B4</accession>
<dbReference type="Proteomes" id="UP000075920">
    <property type="component" value="Unassembled WGS sequence"/>
</dbReference>
<dbReference type="STRING" id="112268.A0A182W3B4"/>
<feature type="region of interest" description="Disordered" evidence="1">
    <location>
        <begin position="160"/>
        <end position="239"/>
    </location>
</feature>
<evidence type="ECO:0000313" key="3">
    <source>
        <dbReference type="Proteomes" id="UP000075920"/>
    </source>
</evidence>
<reference evidence="3" key="1">
    <citation type="submission" date="2013-03" db="EMBL/GenBank/DDBJ databases">
        <title>The Genome Sequence of Anopheles minimus MINIMUS1.</title>
        <authorList>
            <consortium name="The Broad Institute Genomics Platform"/>
            <person name="Neafsey D.E."/>
            <person name="Walton C."/>
            <person name="Walker B."/>
            <person name="Young S.K."/>
            <person name="Zeng Q."/>
            <person name="Gargeya S."/>
            <person name="Fitzgerald M."/>
            <person name="Haas B."/>
            <person name="Abouelleil A."/>
            <person name="Allen A.W."/>
            <person name="Alvarado L."/>
            <person name="Arachchi H.M."/>
            <person name="Berlin A.M."/>
            <person name="Chapman S.B."/>
            <person name="Gainer-Dewar J."/>
            <person name="Goldberg J."/>
            <person name="Griggs A."/>
            <person name="Gujja S."/>
            <person name="Hansen M."/>
            <person name="Howarth C."/>
            <person name="Imamovic A."/>
            <person name="Ireland A."/>
            <person name="Larimer J."/>
            <person name="McCowan C."/>
            <person name="Murphy C."/>
            <person name="Pearson M."/>
            <person name="Poon T.W."/>
            <person name="Priest M."/>
            <person name="Roberts A."/>
            <person name="Saif S."/>
            <person name="Shea T."/>
            <person name="Sisk P."/>
            <person name="Sykes S."/>
            <person name="Wortman J."/>
            <person name="Nusbaum C."/>
            <person name="Birren B."/>
        </authorList>
    </citation>
    <scope>NUCLEOTIDE SEQUENCE [LARGE SCALE GENOMIC DNA]</scope>
    <source>
        <strain evidence="3">MINIMUS1</strain>
    </source>
</reference>
<protein>
    <submittedName>
        <fullName evidence="2">Uncharacterized protein</fullName>
    </submittedName>
</protein>
<feature type="region of interest" description="Disordered" evidence="1">
    <location>
        <begin position="265"/>
        <end position="321"/>
    </location>
</feature>
<feature type="compositionally biased region" description="Low complexity" evidence="1">
    <location>
        <begin position="292"/>
        <end position="311"/>
    </location>
</feature>
<reference evidence="2" key="2">
    <citation type="submission" date="2020-05" db="UniProtKB">
        <authorList>
            <consortium name="EnsemblMetazoa"/>
        </authorList>
    </citation>
    <scope>IDENTIFICATION</scope>
    <source>
        <strain evidence="2">MINIMUS1</strain>
    </source>
</reference>
<evidence type="ECO:0000313" key="2">
    <source>
        <dbReference type="EnsemblMetazoa" id="AMIN004825-PA"/>
    </source>
</evidence>
<organism evidence="2 3">
    <name type="scientific">Anopheles minimus</name>
    <dbReference type="NCBI Taxonomy" id="112268"/>
    <lineage>
        <taxon>Eukaryota</taxon>
        <taxon>Metazoa</taxon>
        <taxon>Ecdysozoa</taxon>
        <taxon>Arthropoda</taxon>
        <taxon>Hexapoda</taxon>
        <taxon>Insecta</taxon>
        <taxon>Pterygota</taxon>
        <taxon>Neoptera</taxon>
        <taxon>Endopterygota</taxon>
        <taxon>Diptera</taxon>
        <taxon>Nematocera</taxon>
        <taxon>Culicoidea</taxon>
        <taxon>Culicidae</taxon>
        <taxon>Anophelinae</taxon>
        <taxon>Anopheles</taxon>
    </lineage>
</organism>
<feature type="compositionally biased region" description="Low complexity" evidence="1">
    <location>
        <begin position="208"/>
        <end position="226"/>
    </location>
</feature>
<keyword evidence="3" id="KW-1185">Reference proteome</keyword>
<dbReference type="EnsemblMetazoa" id="AMIN004825-RA">
    <property type="protein sequence ID" value="AMIN004825-PA"/>
    <property type="gene ID" value="AMIN004825"/>
</dbReference>
<dbReference type="AlphaFoldDB" id="A0A182W3B4"/>
<feature type="region of interest" description="Disordered" evidence="1">
    <location>
        <begin position="86"/>
        <end position="110"/>
    </location>
</feature>
<sequence>MLFDSECAFFMSAAAAASTANRATFDLTEATNGMTMSSSSFSKDVTFSNGFFDLEQPHLLVHDPLMQKQTDYRLVLQPKQTAVQQAIQPQVPQQEQAQQQQQQQQQHQKQLPENHELLEPTVLERTSPLQPMEADPKQQCINNDQSPAISISQDLQKTSIDQPELQQQKPTKKKPISKLKQRSAEELSTSSKMTTDSDHPKSASAPEATNAKSKATSTKSKTSSSNGAEPKKISPKTRKASLASIIYRQLMAAGGLGLGVGIDKTVPIPPRQRPPVRQTQGATSTSKPTAVKKSSNKTSSTSSKAISSDSSGDPIPEHFGSANGEIATTIAGNNAPVRQRVRLDAEQLEFMCSIFIHRISPLRLYHGTESE</sequence>
<feature type="compositionally biased region" description="Low complexity" evidence="1">
    <location>
        <begin position="86"/>
        <end position="109"/>
    </location>
</feature>